<keyword evidence="15" id="KW-1185">Reference proteome</keyword>
<evidence type="ECO:0000256" key="5">
    <source>
        <dbReference type="ARBA" id="ARBA00022490"/>
    </source>
</evidence>
<evidence type="ECO:0000256" key="1">
    <source>
        <dbReference type="ARBA" id="ARBA00004255"/>
    </source>
</evidence>
<comment type="subunit">
    <text evidence="3 12">Oligomeric complex that consists of at least the alpha, beta, beta', gamma, delta, epsilon and zeta subunits.</text>
</comment>
<protein>
    <recommendedName>
        <fullName evidence="12">Coatomer subunit zeta</fullName>
    </recommendedName>
</protein>
<dbReference type="GO" id="GO:0006891">
    <property type="term" value="P:intra-Golgi vesicle-mediated transport"/>
    <property type="evidence" value="ECO:0007669"/>
    <property type="project" value="TreeGrafter"/>
</dbReference>
<feature type="domain" description="AP complex mu/sigma subunit" evidence="13">
    <location>
        <begin position="10"/>
        <end position="155"/>
    </location>
</feature>
<keyword evidence="9 12" id="KW-0472">Membrane</keyword>
<comment type="function">
    <text evidence="11">The coatomer is a cytosolic protein complex that binds to dilysine motifs and reversibly associates with Golgi non-clathrin-coated vesicles, which further mediate biosynthetic protein transport from the ER, via the Golgi up to the trans Golgi network. Coatomer complex is required for budding from Golgi membranes, and is essential for the retrograde Golgi-to-ER transport of dilysine-tagged proteins. The zeta subunit may be involved in regulating the coat assembly and, hence, the rate of biosynthetic protein transport due to its association-dissociation properties with the coatomer complex.</text>
</comment>
<evidence type="ECO:0000256" key="11">
    <source>
        <dbReference type="ARBA" id="ARBA00045555"/>
    </source>
</evidence>
<dbReference type="PANTHER" id="PTHR11043">
    <property type="entry name" value="ZETA-COAT PROTEIN"/>
    <property type="match status" value="1"/>
</dbReference>
<evidence type="ECO:0000313" key="14">
    <source>
        <dbReference type="EMBL" id="ODV95586.1"/>
    </source>
</evidence>
<organism evidence="14 15">
    <name type="scientific">Pachysolen tannophilus NRRL Y-2460</name>
    <dbReference type="NCBI Taxonomy" id="669874"/>
    <lineage>
        <taxon>Eukaryota</taxon>
        <taxon>Fungi</taxon>
        <taxon>Dikarya</taxon>
        <taxon>Ascomycota</taxon>
        <taxon>Saccharomycotina</taxon>
        <taxon>Pichiomycetes</taxon>
        <taxon>Pachysolenaceae</taxon>
        <taxon>Pachysolen</taxon>
    </lineage>
</organism>
<evidence type="ECO:0000256" key="10">
    <source>
        <dbReference type="ARBA" id="ARBA00023329"/>
    </source>
</evidence>
<evidence type="ECO:0000313" key="15">
    <source>
        <dbReference type="Proteomes" id="UP000094236"/>
    </source>
</evidence>
<proteinExistence type="inferred from homology"/>
<dbReference type="PANTHER" id="PTHR11043:SF0">
    <property type="entry name" value="COATOMER SUBUNIT ZETA"/>
    <property type="match status" value="1"/>
</dbReference>
<dbReference type="GO" id="GO:0030126">
    <property type="term" value="C:COPI vesicle coat"/>
    <property type="evidence" value="ECO:0007669"/>
    <property type="project" value="UniProtKB-UniRule"/>
</dbReference>
<dbReference type="GO" id="GO:0006890">
    <property type="term" value="P:retrograde vesicle-mediated transport, Golgi to endoplasmic reticulum"/>
    <property type="evidence" value="ECO:0007669"/>
    <property type="project" value="UniProtKB-UniRule"/>
</dbReference>
<dbReference type="Proteomes" id="UP000094236">
    <property type="component" value="Unassembled WGS sequence"/>
</dbReference>
<evidence type="ECO:0000256" key="9">
    <source>
        <dbReference type="ARBA" id="ARBA00023136"/>
    </source>
</evidence>
<comment type="similarity">
    <text evidence="2 12">Belongs to the adaptor complexes small subunit family.</text>
</comment>
<evidence type="ECO:0000256" key="2">
    <source>
        <dbReference type="ARBA" id="ARBA00006972"/>
    </source>
</evidence>
<sequence>MSSQVSLYSINSTLILDNEGKRIYAKYFKPPHGVLEDNSKLYNNDKNQKTFEKNLFAKTYKVGGDIILFENQVVVYKQYSDIIIYMIGGLEENESLLSTTLSGLTAALEIVLQNNIDQKSVQENYDLVALAIDETVDDGIILEYDPAVIASRVTNAPSQDIPSLKTIDLSEKGLLNAFQFARSKINEKLQQGL</sequence>
<dbReference type="STRING" id="669874.A0A1E4TV29"/>
<keyword evidence="5 12" id="KW-0963">Cytoplasm</keyword>
<keyword evidence="4 12" id="KW-0813">Transport</keyword>
<dbReference type="InterPro" id="IPR039652">
    <property type="entry name" value="Coatomer_zeta"/>
</dbReference>
<evidence type="ECO:0000256" key="12">
    <source>
        <dbReference type="RuleBase" id="RU366053"/>
    </source>
</evidence>
<reference evidence="15" key="1">
    <citation type="submission" date="2016-05" db="EMBL/GenBank/DDBJ databases">
        <title>Comparative genomics of biotechnologically important yeasts.</title>
        <authorList>
            <consortium name="DOE Joint Genome Institute"/>
            <person name="Riley R."/>
            <person name="Haridas S."/>
            <person name="Wolfe K.H."/>
            <person name="Lopes M.R."/>
            <person name="Hittinger C.T."/>
            <person name="Goker M."/>
            <person name="Salamov A."/>
            <person name="Wisecaver J."/>
            <person name="Long T.M."/>
            <person name="Aerts A.L."/>
            <person name="Barry K."/>
            <person name="Choi C."/>
            <person name="Clum A."/>
            <person name="Coughlan A.Y."/>
            <person name="Deshpande S."/>
            <person name="Douglass A.P."/>
            <person name="Hanson S.J."/>
            <person name="Klenk H.-P."/>
            <person name="Labutti K."/>
            <person name="Lapidus A."/>
            <person name="Lindquist E."/>
            <person name="Lipzen A."/>
            <person name="Meier-Kolthoff J.P."/>
            <person name="Ohm R.A."/>
            <person name="Otillar R.P."/>
            <person name="Pangilinan J."/>
            <person name="Peng Y."/>
            <person name="Rokas A."/>
            <person name="Rosa C.A."/>
            <person name="Scheuner C."/>
            <person name="Sibirny A.A."/>
            <person name="Slot J.C."/>
            <person name="Stielow J.B."/>
            <person name="Sun H."/>
            <person name="Kurtzman C.P."/>
            <person name="Blackwell M."/>
            <person name="Grigoriev I.V."/>
            <person name="Jeffries T.W."/>
        </authorList>
    </citation>
    <scope>NUCLEOTIDE SEQUENCE [LARGE SCALE GENOMIC DNA]</scope>
    <source>
        <strain evidence="15">NRRL Y-2460</strain>
    </source>
</reference>
<dbReference type="FunFam" id="3.30.450.60:FF:000013">
    <property type="entry name" value="Coatomer subunit zeta"/>
    <property type="match status" value="1"/>
</dbReference>
<evidence type="ECO:0000256" key="7">
    <source>
        <dbReference type="ARBA" id="ARBA00022927"/>
    </source>
</evidence>
<keyword evidence="7 12" id="KW-0653">Protein transport</keyword>
<accession>A0A1E4TV29</accession>
<dbReference type="InterPro" id="IPR011012">
    <property type="entry name" value="Longin-like_dom_sf"/>
</dbReference>
<evidence type="ECO:0000256" key="8">
    <source>
        <dbReference type="ARBA" id="ARBA00023034"/>
    </source>
</evidence>
<evidence type="ECO:0000259" key="13">
    <source>
        <dbReference type="Pfam" id="PF01217"/>
    </source>
</evidence>
<keyword evidence="10 12" id="KW-0968">Cytoplasmic vesicle</keyword>
<gene>
    <name evidence="14" type="ORF">PACTADRAFT_50286</name>
</gene>
<dbReference type="GO" id="GO:0006886">
    <property type="term" value="P:intracellular protein transport"/>
    <property type="evidence" value="ECO:0007669"/>
    <property type="project" value="TreeGrafter"/>
</dbReference>
<dbReference type="Pfam" id="PF01217">
    <property type="entry name" value="Clat_adaptor_s"/>
    <property type="match status" value="1"/>
</dbReference>
<evidence type="ECO:0000256" key="4">
    <source>
        <dbReference type="ARBA" id="ARBA00022448"/>
    </source>
</evidence>
<name>A0A1E4TV29_PACTA</name>
<dbReference type="SUPFAM" id="SSF64356">
    <property type="entry name" value="SNARE-like"/>
    <property type="match status" value="1"/>
</dbReference>
<evidence type="ECO:0000256" key="3">
    <source>
        <dbReference type="ARBA" id="ARBA00011775"/>
    </source>
</evidence>
<dbReference type="InterPro" id="IPR022775">
    <property type="entry name" value="AP_mu_sigma_su"/>
</dbReference>
<dbReference type="OrthoDB" id="10249988at2759"/>
<evidence type="ECO:0000256" key="6">
    <source>
        <dbReference type="ARBA" id="ARBA00022892"/>
    </source>
</evidence>
<keyword evidence="6 12" id="KW-0931">ER-Golgi transport</keyword>
<dbReference type="Gene3D" id="3.30.450.60">
    <property type="match status" value="1"/>
</dbReference>
<dbReference type="GO" id="GO:0000139">
    <property type="term" value="C:Golgi membrane"/>
    <property type="evidence" value="ECO:0007669"/>
    <property type="project" value="UniProtKB-SubCell"/>
</dbReference>
<keyword evidence="8 12" id="KW-0333">Golgi apparatus</keyword>
<dbReference type="AlphaFoldDB" id="A0A1E4TV29"/>
<dbReference type="EMBL" id="KV454014">
    <property type="protein sequence ID" value="ODV95586.1"/>
    <property type="molecule type" value="Genomic_DNA"/>
</dbReference>
<comment type="subcellular location">
    <subcellularLocation>
        <location evidence="12">Cytoplasm</location>
    </subcellularLocation>
    <subcellularLocation>
        <location evidence="1 12">Golgi apparatus membrane</location>
        <topology evidence="1 12">Peripheral membrane protein</topology>
        <orientation evidence="1 12">Cytoplasmic side</orientation>
    </subcellularLocation>
    <subcellularLocation>
        <location evidence="12">Cytoplasmic vesicle</location>
        <location evidence="12">COPI-coated vesicle membrane</location>
        <topology evidence="12">Peripheral membrane protein</topology>
        <orientation evidence="12">Cytoplasmic side</orientation>
    </subcellularLocation>
</comment>